<dbReference type="AlphaFoldDB" id="A0A0B5I6I6"/>
<evidence type="ECO:0000313" key="3">
    <source>
        <dbReference type="Proteomes" id="UP000031774"/>
    </source>
</evidence>
<keyword evidence="1" id="KW-1133">Transmembrane helix</keyword>
<proteinExistence type="predicted"/>
<organism evidence="2 3">
    <name type="scientific">Streptomyces vietnamensis</name>
    <dbReference type="NCBI Taxonomy" id="362257"/>
    <lineage>
        <taxon>Bacteria</taxon>
        <taxon>Bacillati</taxon>
        <taxon>Actinomycetota</taxon>
        <taxon>Actinomycetes</taxon>
        <taxon>Kitasatosporales</taxon>
        <taxon>Streptomycetaceae</taxon>
        <taxon>Streptomyces</taxon>
    </lineage>
</organism>
<dbReference type="STRING" id="362257.SVTN_31245"/>
<accession>A0A0B5I6I6</accession>
<protein>
    <submittedName>
        <fullName evidence="2">Uncharacterized protein</fullName>
    </submittedName>
</protein>
<gene>
    <name evidence="2" type="ORF">SVTN_31245</name>
</gene>
<feature type="transmembrane region" description="Helical" evidence="1">
    <location>
        <begin position="14"/>
        <end position="35"/>
    </location>
</feature>
<dbReference type="KEGG" id="svt:SVTN_31245"/>
<reference evidence="2 3" key="1">
    <citation type="submission" date="2014-12" db="EMBL/GenBank/DDBJ databases">
        <title>Complete genome sequence of Streptomyces vietnamensis strain GIMV4.0001, a genetic manipulable producer of the benzoisochromanequinone antibiotic granaticin.</title>
        <authorList>
            <person name="Deng M.R."/>
            <person name="Guo J."/>
            <person name="Ma L.Y."/>
            <person name="Feng G.D."/>
            <person name="Mo C.Y."/>
            <person name="Zhu H.H."/>
        </authorList>
    </citation>
    <scope>NUCLEOTIDE SEQUENCE [LARGE SCALE GENOMIC DNA]</scope>
    <source>
        <strain evidence="3">GIMV4.0001</strain>
    </source>
</reference>
<dbReference type="EMBL" id="CP010407">
    <property type="protein sequence ID" value="AJF68176.1"/>
    <property type="molecule type" value="Genomic_DNA"/>
</dbReference>
<sequence length="277" mass="30272">MNAFRQYFEDNPEIFAALVAAIAIVGGLLGSIIGAKIQANGGRDQAAAAREAAQIAAEAQRVANLWTVRQVQLADFVHGVREVQRIQARFYIEDSSDGALTAQLDDAEQVVSRRAAEISLVAPAAVVAAAAEVREGLMDESVNAFAVGSVFYVRHLLDLRAISDDSWEVAAAEQAIEAVEEYLRSRDQDDASVRATAQRRAYDAVREVTGLPGVLVADVLPALTTRVSEMAVERNRCRQNIEGKVDRFIAVAREMLRSEDDVAPAAPEQRRRWWRAA</sequence>
<dbReference type="HOGENOM" id="CLU_1019134_0_0_11"/>
<evidence type="ECO:0000256" key="1">
    <source>
        <dbReference type="SAM" id="Phobius"/>
    </source>
</evidence>
<evidence type="ECO:0000313" key="2">
    <source>
        <dbReference type="EMBL" id="AJF68176.1"/>
    </source>
</evidence>
<keyword evidence="1" id="KW-0472">Membrane</keyword>
<keyword evidence="1" id="KW-0812">Transmembrane</keyword>
<name>A0A0B5I6I6_9ACTN</name>
<dbReference type="RefSeq" id="WP_041132101.1">
    <property type="nucleotide sequence ID" value="NZ_CP010407.1"/>
</dbReference>
<dbReference type="Proteomes" id="UP000031774">
    <property type="component" value="Chromosome"/>
</dbReference>
<keyword evidence="3" id="KW-1185">Reference proteome</keyword>